<sequence length="131" mass="14833">MRPFPMPTQCPVEGCHGHLHVTGLVCPACRTEIRGEFQPNEFALLPPEHLEFLRLYIKVRGNLKEVERILGLSYPTVRARFEALLRVLGYEYQEAPEGPSPQEKEAILDALEKGQISAAEAAEQLRALKRR</sequence>
<dbReference type="AlphaFoldDB" id="A0A399E4L0"/>
<evidence type="ECO:0000259" key="1">
    <source>
        <dbReference type="Pfam" id="PF09862"/>
    </source>
</evidence>
<protein>
    <recommendedName>
        <fullName evidence="5">DUF2089 domain-containing protein</fullName>
    </recommendedName>
</protein>
<feature type="domain" description="DUF2089" evidence="2">
    <location>
        <begin position="10"/>
        <end position="43"/>
    </location>
</feature>
<gene>
    <name evidence="3" type="ORF">Mcate_00621</name>
</gene>
<comment type="caution">
    <text evidence="3">The sequence shown here is derived from an EMBL/GenBank/DDBJ whole genome shotgun (WGS) entry which is preliminary data.</text>
</comment>
<name>A0A399E4L0_9DEIN</name>
<evidence type="ECO:0000313" key="3">
    <source>
        <dbReference type="EMBL" id="RIH78908.1"/>
    </source>
</evidence>
<dbReference type="RefSeq" id="WP_027887824.1">
    <property type="nucleotide sequence ID" value="NZ_JBHSXZ010000015.1"/>
</dbReference>
<organism evidence="3 4">
    <name type="scientific">Meiothermus taiwanensis</name>
    <dbReference type="NCBI Taxonomy" id="172827"/>
    <lineage>
        <taxon>Bacteria</taxon>
        <taxon>Thermotogati</taxon>
        <taxon>Deinococcota</taxon>
        <taxon>Deinococci</taxon>
        <taxon>Thermales</taxon>
        <taxon>Thermaceae</taxon>
        <taxon>Meiothermus</taxon>
    </lineage>
</organism>
<dbReference type="Pfam" id="PF22747">
    <property type="entry name" value="Zn_ribbon_DUF2089"/>
    <property type="match status" value="1"/>
</dbReference>
<accession>A0A399E4L0</accession>
<dbReference type="Pfam" id="PF09862">
    <property type="entry name" value="DUF2089"/>
    <property type="match status" value="1"/>
</dbReference>
<evidence type="ECO:0000259" key="2">
    <source>
        <dbReference type="Pfam" id="PF22747"/>
    </source>
</evidence>
<dbReference type="InterPro" id="IPR053957">
    <property type="entry name" value="DUF2089_Zn_ribbon"/>
</dbReference>
<dbReference type="Proteomes" id="UP000266089">
    <property type="component" value="Unassembled WGS sequence"/>
</dbReference>
<dbReference type="OrthoDB" id="9797643at2"/>
<evidence type="ECO:0008006" key="5">
    <source>
        <dbReference type="Google" id="ProtNLM"/>
    </source>
</evidence>
<feature type="domain" description="DUF2089" evidence="1">
    <location>
        <begin position="45"/>
        <end position="91"/>
    </location>
</feature>
<proteinExistence type="predicted"/>
<reference evidence="3 4" key="1">
    <citation type="submission" date="2018-08" db="EMBL/GenBank/DDBJ databases">
        <title>Meiothermus cateniformans JCM 15151 genome sequencing project.</title>
        <authorList>
            <person name="Da Costa M.S."/>
            <person name="Albuquerque L."/>
            <person name="Raposo P."/>
            <person name="Froufe H.J.C."/>
            <person name="Barroso C.S."/>
            <person name="Egas C."/>
        </authorList>
    </citation>
    <scope>NUCLEOTIDE SEQUENCE [LARGE SCALE GENOMIC DNA]</scope>
    <source>
        <strain evidence="3 4">JCM 15151</strain>
    </source>
</reference>
<evidence type="ECO:0000313" key="4">
    <source>
        <dbReference type="Proteomes" id="UP000266089"/>
    </source>
</evidence>
<dbReference type="EMBL" id="QWKX01000010">
    <property type="protein sequence ID" value="RIH78908.1"/>
    <property type="molecule type" value="Genomic_DNA"/>
</dbReference>
<dbReference type="InterPro" id="IPR018658">
    <property type="entry name" value="DUF2089"/>
</dbReference>